<feature type="compositionally biased region" description="Polar residues" evidence="1">
    <location>
        <begin position="1"/>
        <end position="18"/>
    </location>
</feature>
<accession>A0A8H2VE54</accession>
<comment type="caution">
    <text evidence="2">The sequence shown here is derived from an EMBL/GenBank/DDBJ whole genome shotgun (WGS) entry which is preliminary data.</text>
</comment>
<proteinExistence type="predicted"/>
<evidence type="ECO:0000313" key="2">
    <source>
        <dbReference type="EMBL" id="CAB4253876.1"/>
    </source>
</evidence>
<feature type="compositionally biased region" description="Basic residues" evidence="1">
    <location>
        <begin position="55"/>
        <end position="72"/>
    </location>
</feature>
<dbReference type="GeneID" id="64856851"/>
<feature type="compositionally biased region" description="Polar residues" evidence="1">
    <location>
        <begin position="73"/>
        <end position="90"/>
    </location>
</feature>
<feature type="region of interest" description="Disordered" evidence="1">
    <location>
        <begin position="1"/>
        <end position="90"/>
    </location>
</feature>
<reference evidence="2 3" key="1">
    <citation type="submission" date="2020-05" db="EMBL/GenBank/DDBJ databases">
        <authorList>
            <person name="Casaregola S."/>
            <person name="Devillers H."/>
            <person name="Grondin C."/>
        </authorList>
    </citation>
    <scope>NUCLEOTIDE SEQUENCE [LARGE SCALE GENOMIC DNA]</scope>
    <source>
        <strain evidence="2 3">CLIB 1767</strain>
    </source>
</reference>
<gene>
    <name evidence="2" type="ORF">KABA2_03S07414</name>
</gene>
<feature type="compositionally biased region" description="Low complexity" evidence="1">
    <location>
        <begin position="39"/>
        <end position="54"/>
    </location>
</feature>
<dbReference type="Proteomes" id="UP000644660">
    <property type="component" value="Unassembled WGS sequence"/>
</dbReference>
<dbReference type="EMBL" id="CAEFZW010000003">
    <property type="protein sequence ID" value="CAB4253876.1"/>
    <property type="molecule type" value="Genomic_DNA"/>
</dbReference>
<organism evidence="2 3">
    <name type="scientific">Maudiozyma barnettii</name>
    <dbReference type="NCBI Taxonomy" id="61262"/>
    <lineage>
        <taxon>Eukaryota</taxon>
        <taxon>Fungi</taxon>
        <taxon>Dikarya</taxon>
        <taxon>Ascomycota</taxon>
        <taxon>Saccharomycotina</taxon>
        <taxon>Saccharomycetes</taxon>
        <taxon>Saccharomycetales</taxon>
        <taxon>Saccharomycetaceae</taxon>
        <taxon>Maudiozyma</taxon>
    </lineage>
</organism>
<sequence>MSAGTASISCSNNLSTTNHCKHSNRKLKRNSKKEEEESTSSFNKNKSKLNSNQNKKTRCKGHQKHDSKKTQRKPTINNNWSTSFEANNNNSSSRMTIISEKYQFKDISKEKINPVIMVDKEIQTDPPLSKYVEYLFTTPFKNVKPLSPSSKYNKFLQNNFDSFGSLNINITPTKERRWSGETVVSEITLSSPFESPRQSISGSTISPDSFIKMTNIIEPKDTNKDISMQSFCLYGENDETDRTPYDTITNQENELQLAIKNLTELCVPIIDKDKNSTNITMNKSVIWSDIPSCCQ</sequence>
<feature type="compositionally biased region" description="Basic residues" evidence="1">
    <location>
        <begin position="19"/>
        <end position="31"/>
    </location>
</feature>
<dbReference type="OrthoDB" id="10498527at2759"/>
<dbReference type="RefSeq" id="XP_041405721.1">
    <property type="nucleotide sequence ID" value="XM_041549787.1"/>
</dbReference>
<evidence type="ECO:0000313" key="3">
    <source>
        <dbReference type="Proteomes" id="UP000644660"/>
    </source>
</evidence>
<evidence type="ECO:0000256" key="1">
    <source>
        <dbReference type="SAM" id="MobiDB-lite"/>
    </source>
</evidence>
<dbReference type="AlphaFoldDB" id="A0A8H2VE54"/>
<name>A0A8H2VE54_9SACH</name>
<protein>
    <submittedName>
        <fullName evidence="2">Similar to Saccharomyces cerevisiae YNL196C SLZ1 Sporulation-specific protein with a leucine zipper motif</fullName>
    </submittedName>
</protein>
<keyword evidence="3" id="KW-1185">Reference proteome</keyword>